<dbReference type="InterPro" id="IPR010033">
    <property type="entry name" value="HAD_SF_ppase_IIIC"/>
</dbReference>
<keyword evidence="2" id="KW-1185">Reference proteome</keyword>
<organism evidence="1 2">
    <name type="scientific">Nocardia vinacea</name>
    <dbReference type="NCBI Taxonomy" id="96468"/>
    <lineage>
        <taxon>Bacteria</taxon>
        <taxon>Bacillati</taxon>
        <taxon>Actinomycetota</taxon>
        <taxon>Actinomycetes</taxon>
        <taxon>Mycobacteriales</taxon>
        <taxon>Nocardiaceae</taxon>
        <taxon>Nocardia</taxon>
    </lineage>
</organism>
<dbReference type="EMBL" id="CP109441">
    <property type="protein sequence ID" value="WUV46793.1"/>
    <property type="molecule type" value="Genomic_DNA"/>
</dbReference>
<dbReference type="SUPFAM" id="SSF56784">
    <property type="entry name" value="HAD-like"/>
    <property type="match status" value="1"/>
</dbReference>
<dbReference type="Proteomes" id="UP001432062">
    <property type="component" value="Chromosome"/>
</dbReference>
<name>A0ABZ1YUD9_9NOCA</name>
<proteinExistence type="predicted"/>
<protein>
    <submittedName>
        <fullName evidence="1">HAD-IIIC family phosphatase</fullName>
    </submittedName>
</protein>
<dbReference type="NCBIfam" id="TIGR01681">
    <property type="entry name" value="HAD-SF-IIIC"/>
    <property type="match status" value="1"/>
</dbReference>
<sequence>MAPALRCLVWELDNTLWDGVVCDATSGAPRPAALRTLLKLSERGIWHAVASRSDRDLTLKKLYRHGLYDMFSAVEIGWGRKSASLSRIAHTLGLELDTIGFIDAEPVERAEVTRALPRVRCYAARNADVLPALPDFRPVLRTGPSPTPPMGFASVRG</sequence>
<reference evidence="1" key="1">
    <citation type="submission" date="2022-10" db="EMBL/GenBank/DDBJ databases">
        <title>The complete genomes of actinobacterial strains from the NBC collection.</title>
        <authorList>
            <person name="Joergensen T.S."/>
            <person name="Alvarez Arevalo M."/>
            <person name="Sterndorff E.B."/>
            <person name="Faurdal D."/>
            <person name="Vuksanovic O."/>
            <person name="Mourched A.-S."/>
            <person name="Charusanti P."/>
            <person name="Shaw S."/>
            <person name="Blin K."/>
            <person name="Weber T."/>
        </authorList>
    </citation>
    <scope>NUCLEOTIDE SEQUENCE</scope>
    <source>
        <strain evidence="1">NBC_01482</strain>
    </source>
</reference>
<evidence type="ECO:0000313" key="2">
    <source>
        <dbReference type="Proteomes" id="UP001432062"/>
    </source>
</evidence>
<dbReference type="InterPro" id="IPR036412">
    <property type="entry name" value="HAD-like_sf"/>
</dbReference>
<dbReference type="InterPro" id="IPR023214">
    <property type="entry name" value="HAD_sf"/>
</dbReference>
<evidence type="ECO:0000313" key="1">
    <source>
        <dbReference type="EMBL" id="WUV46793.1"/>
    </source>
</evidence>
<dbReference type="RefSeq" id="WP_327099709.1">
    <property type="nucleotide sequence ID" value="NZ_CP109149.1"/>
</dbReference>
<dbReference type="Gene3D" id="3.40.50.1000">
    <property type="entry name" value="HAD superfamily/HAD-like"/>
    <property type="match status" value="1"/>
</dbReference>
<gene>
    <name evidence="1" type="ORF">OG563_00575</name>
</gene>
<accession>A0ABZ1YUD9</accession>